<proteinExistence type="predicted"/>
<evidence type="ECO:0000313" key="4">
    <source>
        <dbReference type="Proteomes" id="UP000642748"/>
    </source>
</evidence>
<feature type="transmembrane region" description="Helical" evidence="2">
    <location>
        <begin position="20"/>
        <end position="37"/>
    </location>
</feature>
<sequence length="218" mass="22065">MGGMGERDTVLRSMHDTGLAAWFGGSLMGAVGLNGAAGQIKRRSERVAVASNGWRRWAPVNLAAIGAHLAGASALLVNERHRVAAQRGALAMSATKAGLTLAALGATAYAGALGMKLGKAGEVPAEGPTQSSAETPEDVTSIQRRQRVVQWAVPAFTGALVAISALAGEQQKPGSMTAGMLGRVGQLGKLGKVGMGNMGKLGTIAKPATIAKAGKLFV</sequence>
<evidence type="ECO:0000256" key="1">
    <source>
        <dbReference type="SAM" id="MobiDB-lite"/>
    </source>
</evidence>
<feature type="transmembrane region" description="Helical" evidence="2">
    <location>
        <begin position="148"/>
        <end position="167"/>
    </location>
</feature>
<feature type="compositionally biased region" description="Polar residues" evidence="1">
    <location>
        <begin position="128"/>
        <end position="141"/>
    </location>
</feature>
<accession>A0A8J3R3H4</accession>
<protein>
    <submittedName>
        <fullName evidence="3">Uncharacterized protein</fullName>
    </submittedName>
</protein>
<dbReference type="EMBL" id="BONZ01000155">
    <property type="protein sequence ID" value="GIH21663.1"/>
    <property type="molecule type" value="Genomic_DNA"/>
</dbReference>
<keyword evidence="4" id="KW-1185">Reference proteome</keyword>
<feature type="transmembrane region" description="Helical" evidence="2">
    <location>
        <begin position="89"/>
        <end position="110"/>
    </location>
</feature>
<organism evidence="3 4">
    <name type="scientific">Rugosimonospora africana</name>
    <dbReference type="NCBI Taxonomy" id="556532"/>
    <lineage>
        <taxon>Bacteria</taxon>
        <taxon>Bacillati</taxon>
        <taxon>Actinomycetota</taxon>
        <taxon>Actinomycetes</taxon>
        <taxon>Micromonosporales</taxon>
        <taxon>Micromonosporaceae</taxon>
        <taxon>Rugosimonospora</taxon>
    </lineage>
</organism>
<feature type="transmembrane region" description="Helical" evidence="2">
    <location>
        <begin position="58"/>
        <end position="77"/>
    </location>
</feature>
<evidence type="ECO:0000313" key="3">
    <source>
        <dbReference type="EMBL" id="GIH21663.1"/>
    </source>
</evidence>
<reference evidence="3" key="1">
    <citation type="submission" date="2021-01" db="EMBL/GenBank/DDBJ databases">
        <title>Whole genome shotgun sequence of Rugosimonospora africana NBRC 104875.</title>
        <authorList>
            <person name="Komaki H."/>
            <person name="Tamura T."/>
        </authorList>
    </citation>
    <scope>NUCLEOTIDE SEQUENCE</scope>
    <source>
        <strain evidence="3">NBRC 104875</strain>
    </source>
</reference>
<dbReference type="AlphaFoldDB" id="A0A8J3R3H4"/>
<comment type="caution">
    <text evidence="3">The sequence shown here is derived from an EMBL/GenBank/DDBJ whole genome shotgun (WGS) entry which is preliminary data.</text>
</comment>
<keyword evidence="2" id="KW-1133">Transmembrane helix</keyword>
<keyword evidence="2" id="KW-0472">Membrane</keyword>
<feature type="region of interest" description="Disordered" evidence="1">
    <location>
        <begin position="122"/>
        <end position="141"/>
    </location>
</feature>
<dbReference type="Proteomes" id="UP000642748">
    <property type="component" value="Unassembled WGS sequence"/>
</dbReference>
<name>A0A8J3R3H4_9ACTN</name>
<gene>
    <name evidence="3" type="ORF">Raf01_98350</name>
</gene>
<evidence type="ECO:0000256" key="2">
    <source>
        <dbReference type="SAM" id="Phobius"/>
    </source>
</evidence>
<keyword evidence="2" id="KW-0812">Transmembrane</keyword>